<evidence type="ECO:0000256" key="5">
    <source>
        <dbReference type="ARBA" id="ARBA00022475"/>
    </source>
</evidence>
<keyword evidence="9 13" id="KW-0472">Membrane</keyword>
<dbReference type="CDD" id="cd20070">
    <property type="entry name" value="5TM_YidC_Alb3"/>
    <property type="match status" value="1"/>
</dbReference>
<feature type="transmembrane region" description="Helical" evidence="13">
    <location>
        <begin position="509"/>
        <end position="528"/>
    </location>
</feature>
<comment type="subunit">
    <text evidence="13">Interacts with the Sec translocase complex via SecD. Specifically interacts with transmembrane segments of nascent integral membrane proteins during membrane integration.</text>
</comment>
<dbReference type="PRINTS" id="PR01900">
    <property type="entry name" value="YIDCPROTEIN"/>
</dbReference>
<evidence type="ECO:0000313" key="16">
    <source>
        <dbReference type="EMBL" id="UOO92919.1"/>
    </source>
</evidence>
<dbReference type="Proteomes" id="UP000832034">
    <property type="component" value="Chromosome"/>
</dbReference>
<dbReference type="NCBIfam" id="TIGR03593">
    <property type="entry name" value="yidC_nterm"/>
    <property type="match status" value="1"/>
</dbReference>
<dbReference type="InterPro" id="IPR019998">
    <property type="entry name" value="Membr_insert_YidC"/>
</dbReference>
<feature type="transmembrane region" description="Helical" evidence="13">
    <location>
        <begin position="427"/>
        <end position="451"/>
    </location>
</feature>
<feature type="transmembrane region" description="Helical" evidence="13">
    <location>
        <begin position="364"/>
        <end position="384"/>
    </location>
</feature>
<dbReference type="Gene3D" id="2.70.98.90">
    <property type="match status" value="1"/>
</dbReference>
<dbReference type="PANTHER" id="PTHR12428:SF65">
    <property type="entry name" value="CYTOCHROME C OXIDASE ASSEMBLY PROTEIN COX18, MITOCHONDRIAL"/>
    <property type="match status" value="1"/>
</dbReference>
<keyword evidence="7 13" id="KW-0653">Protein transport</keyword>
<dbReference type="InterPro" id="IPR038221">
    <property type="entry name" value="YidC_periplasmic_sf"/>
</dbReference>
<dbReference type="InterPro" id="IPR028053">
    <property type="entry name" value="Membr_insert_YidC_N"/>
</dbReference>
<evidence type="ECO:0000256" key="3">
    <source>
        <dbReference type="ARBA" id="ARBA00015325"/>
    </source>
</evidence>
<evidence type="ECO:0000256" key="8">
    <source>
        <dbReference type="ARBA" id="ARBA00022989"/>
    </source>
</evidence>
<feature type="domain" description="Membrane insertase YidC N-terminal" evidence="15">
    <location>
        <begin position="60"/>
        <end position="353"/>
    </location>
</feature>
<dbReference type="NCBIfam" id="TIGR03592">
    <property type="entry name" value="yidC_oxa1_cterm"/>
    <property type="match status" value="1"/>
</dbReference>
<evidence type="ECO:0000256" key="12">
    <source>
        <dbReference type="ARBA" id="ARBA00033342"/>
    </source>
</evidence>
<evidence type="ECO:0000256" key="10">
    <source>
        <dbReference type="ARBA" id="ARBA00023186"/>
    </source>
</evidence>
<comment type="subcellular location">
    <subcellularLocation>
        <location evidence="1">Cell inner membrane</location>
        <topology evidence="1">Multi-pass membrane protein</topology>
    </subcellularLocation>
    <subcellularLocation>
        <location evidence="13">Cell membrane</location>
        <topology evidence="13">Multi-pass membrane protein</topology>
    </subcellularLocation>
</comment>
<reference evidence="16" key="2">
    <citation type="journal article" date="2022" name="Res Sq">
        <title>Evolution of multicellular longitudinally dividing oral cavity symbionts (Neisseriaceae).</title>
        <authorList>
            <person name="Nyongesa S."/>
            <person name="Weber P."/>
            <person name="Bernet E."/>
            <person name="Pullido F."/>
            <person name="Nieckarz M."/>
            <person name="Delaby M."/>
            <person name="Nieves C."/>
            <person name="Viehboeck T."/>
            <person name="Krause N."/>
            <person name="Rivera-Millot A."/>
            <person name="Nakamura A."/>
            <person name="Vischer N."/>
            <person name="VanNieuwenhze M."/>
            <person name="Brun Y."/>
            <person name="Cava F."/>
            <person name="Bulgheresi S."/>
            <person name="Veyrier F."/>
        </authorList>
    </citation>
    <scope>NUCLEOTIDE SEQUENCE</scope>
    <source>
        <strain evidence="16">SAG 1488-6</strain>
    </source>
</reference>
<evidence type="ECO:0000256" key="7">
    <source>
        <dbReference type="ARBA" id="ARBA00022927"/>
    </source>
</evidence>
<comment type="similarity">
    <text evidence="2 13">Belongs to the OXA1/ALB3/YidC family. Type 1 subfamily.</text>
</comment>
<evidence type="ECO:0000259" key="14">
    <source>
        <dbReference type="Pfam" id="PF02096"/>
    </source>
</evidence>
<evidence type="ECO:0000256" key="2">
    <source>
        <dbReference type="ARBA" id="ARBA00010527"/>
    </source>
</evidence>
<feature type="domain" description="Membrane insertase YidC/Oxa/ALB C-terminal" evidence="14">
    <location>
        <begin position="364"/>
        <end position="542"/>
    </location>
</feature>
<accession>A0ABY4EAZ7</accession>
<evidence type="ECO:0000313" key="17">
    <source>
        <dbReference type="Proteomes" id="UP000832034"/>
    </source>
</evidence>
<evidence type="ECO:0000256" key="9">
    <source>
        <dbReference type="ARBA" id="ARBA00023136"/>
    </source>
</evidence>
<dbReference type="InterPro" id="IPR001708">
    <property type="entry name" value="YidC/ALB3/OXA1/COX18"/>
</dbReference>
<evidence type="ECO:0000256" key="6">
    <source>
        <dbReference type="ARBA" id="ARBA00022692"/>
    </source>
</evidence>
<keyword evidence="5 13" id="KW-1003">Cell membrane</keyword>
<keyword evidence="4 13" id="KW-0813">Transport</keyword>
<gene>
    <name evidence="13 16" type="primary">yidC</name>
    <name evidence="16" type="ORF">LVJ81_02450</name>
</gene>
<dbReference type="Pfam" id="PF02096">
    <property type="entry name" value="60KD_IMP"/>
    <property type="match status" value="1"/>
</dbReference>
<keyword evidence="17" id="KW-1185">Reference proteome</keyword>
<dbReference type="PRINTS" id="PR00701">
    <property type="entry name" value="60KDINNERMP"/>
</dbReference>
<keyword evidence="10 13" id="KW-0143">Chaperone</keyword>
<reference evidence="16" key="1">
    <citation type="submission" date="2021-12" db="EMBL/GenBank/DDBJ databases">
        <authorList>
            <person name="Veyrier F.J."/>
        </authorList>
    </citation>
    <scope>NUCLEOTIDE SEQUENCE</scope>
    <source>
        <strain evidence="16">SAG 1488-6</strain>
    </source>
</reference>
<organism evidence="16 17">
    <name type="scientific">Vitreoscilla stercoraria</name>
    <dbReference type="NCBI Taxonomy" id="61"/>
    <lineage>
        <taxon>Bacteria</taxon>
        <taxon>Pseudomonadati</taxon>
        <taxon>Pseudomonadota</taxon>
        <taxon>Betaproteobacteria</taxon>
        <taxon>Neisseriales</taxon>
        <taxon>Neisseriaceae</taxon>
        <taxon>Vitreoscilla</taxon>
    </lineage>
</organism>
<name>A0ABY4EAZ7_VITST</name>
<dbReference type="InterPro" id="IPR028055">
    <property type="entry name" value="YidC/Oxa/ALB_C"/>
</dbReference>
<evidence type="ECO:0000256" key="4">
    <source>
        <dbReference type="ARBA" id="ARBA00022448"/>
    </source>
</evidence>
<evidence type="ECO:0000256" key="13">
    <source>
        <dbReference type="HAMAP-Rule" id="MF_01810"/>
    </source>
</evidence>
<comment type="function">
    <text evidence="13">Required for the insertion and/or proper folding and/or complex formation of integral membrane proteins into the membrane. Involved in integration of membrane proteins that insert both dependently and independently of the Sec translocase complex, as well as at least some lipoproteins. Aids folding of multispanning membrane proteins.</text>
</comment>
<evidence type="ECO:0000259" key="15">
    <source>
        <dbReference type="Pfam" id="PF14849"/>
    </source>
</evidence>
<evidence type="ECO:0000256" key="1">
    <source>
        <dbReference type="ARBA" id="ARBA00004429"/>
    </source>
</evidence>
<sequence>MEIKRLFAFAVISLSILFGWNYMFPPAKKPTPDVAQTEAGKPAAQADAAAQGILTATDPIKVKTDVFDIDIDQATGDIRHMTLLKHDATSDASKNLVLLNDAKDYTYIAQAALLKKGEASYLLPEGTKFVADQKQYDLGNNDKISVRLTAPEVNGVQVSKIYTFHRDSYAIDVSFDVKNNSGQPVAYDAMYRMLRDGSTPEGESWFVQSYTGPVVYTSESKYQKVPFKELDSDAQSGKDTADYQRKTTDGWVGIIQHYFVSSWILNRQNQPSVCGTQADGCNMVVRKRSDGLYEAGVRVNSPAALAAGQSSVLPMTLYVGPAEYNRITPLADNFELSKDFGMLHVFASPLFKLLNWLHGFVGNWGWSIILLTIIVKAVLFPLTNASYKSMAKMRAVAPRLNELKAQYGDDRMKMQQEMMALYKKEKINPLGGCLPMLLQIPVFLGLYWALFNSVELRQAPWMGWITDLARPDPWFVLPIIMALTMWFQTTLNPPPTDPMQAKMIKIMPLVFSFMFFFFPAGLVLYYVVNNILSIAQQWYINKKIENGMKTKS</sequence>
<dbReference type="CDD" id="cd19961">
    <property type="entry name" value="EcYidC-like_peri"/>
    <property type="match status" value="1"/>
</dbReference>
<dbReference type="InterPro" id="IPR047196">
    <property type="entry name" value="YidC_ALB_C"/>
</dbReference>
<feature type="transmembrane region" description="Helical" evidence="13">
    <location>
        <begin position="6"/>
        <end position="24"/>
    </location>
</feature>
<dbReference type="PANTHER" id="PTHR12428">
    <property type="entry name" value="OXA1"/>
    <property type="match status" value="1"/>
</dbReference>
<dbReference type="Pfam" id="PF14849">
    <property type="entry name" value="YidC_periplas"/>
    <property type="match status" value="1"/>
</dbReference>
<dbReference type="HAMAP" id="MF_01810">
    <property type="entry name" value="YidC_type1"/>
    <property type="match status" value="1"/>
</dbReference>
<proteinExistence type="inferred from homology"/>
<evidence type="ECO:0000256" key="11">
    <source>
        <dbReference type="ARBA" id="ARBA00033245"/>
    </source>
</evidence>
<keyword evidence="6 13" id="KW-0812">Transmembrane</keyword>
<dbReference type="EMBL" id="CP091512">
    <property type="protein sequence ID" value="UOO92919.1"/>
    <property type="molecule type" value="Genomic_DNA"/>
</dbReference>
<dbReference type="NCBIfam" id="NF002352">
    <property type="entry name" value="PRK01318.1-3"/>
    <property type="match status" value="1"/>
</dbReference>
<protein>
    <recommendedName>
        <fullName evidence="3 13">Membrane protein insertase YidC</fullName>
    </recommendedName>
    <alternativeName>
        <fullName evidence="12 13">Foldase YidC</fullName>
    </alternativeName>
    <alternativeName>
        <fullName evidence="11 13">Membrane integrase YidC</fullName>
    </alternativeName>
    <alternativeName>
        <fullName evidence="13">Membrane protein YidC</fullName>
    </alternativeName>
</protein>
<dbReference type="RefSeq" id="WP_019958171.1">
    <property type="nucleotide sequence ID" value="NZ_CP091512.1"/>
</dbReference>
<keyword evidence="8 13" id="KW-1133">Transmembrane helix</keyword>